<evidence type="ECO:0000256" key="2">
    <source>
        <dbReference type="ARBA" id="ARBA00022643"/>
    </source>
</evidence>
<dbReference type="InterPro" id="IPR011251">
    <property type="entry name" value="Luciferase-like_dom"/>
</dbReference>
<evidence type="ECO:0000256" key="1">
    <source>
        <dbReference type="ARBA" id="ARBA00022630"/>
    </source>
</evidence>
<dbReference type="Proteomes" id="UP000621500">
    <property type="component" value="Unassembled WGS sequence"/>
</dbReference>
<dbReference type="PANTHER" id="PTHR42847:SF4">
    <property type="entry name" value="ALKANESULFONATE MONOOXYGENASE-RELATED"/>
    <property type="match status" value="1"/>
</dbReference>
<protein>
    <submittedName>
        <fullName evidence="6">Oxidoreductase</fullName>
    </submittedName>
</protein>
<dbReference type="Gene3D" id="3.20.20.30">
    <property type="entry name" value="Luciferase-like domain"/>
    <property type="match status" value="1"/>
</dbReference>
<dbReference type="InterPro" id="IPR036661">
    <property type="entry name" value="Luciferase-like_sf"/>
</dbReference>
<dbReference type="SUPFAM" id="SSF51679">
    <property type="entry name" value="Bacterial luciferase-like"/>
    <property type="match status" value="1"/>
</dbReference>
<proteinExistence type="predicted"/>
<keyword evidence="1" id="KW-0285">Flavoprotein</keyword>
<keyword evidence="4" id="KW-0503">Monooxygenase</keyword>
<feature type="domain" description="Luciferase-like" evidence="5">
    <location>
        <begin position="38"/>
        <end position="323"/>
    </location>
</feature>
<name>A0ABQ4EI93_9ACTN</name>
<evidence type="ECO:0000313" key="7">
    <source>
        <dbReference type="Proteomes" id="UP000621500"/>
    </source>
</evidence>
<accession>A0ABQ4EI93</accession>
<dbReference type="EMBL" id="BONX01000004">
    <property type="protein sequence ID" value="GIG94453.1"/>
    <property type="molecule type" value="Genomic_DNA"/>
</dbReference>
<evidence type="ECO:0000256" key="4">
    <source>
        <dbReference type="ARBA" id="ARBA00023033"/>
    </source>
</evidence>
<keyword evidence="2" id="KW-0288">FMN</keyword>
<reference evidence="6 7" key="1">
    <citation type="submission" date="2021-01" db="EMBL/GenBank/DDBJ databases">
        <title>Whole genome shotgun sequence of Plantactinospora mayteni NBRC 109088.</title>
        <authorList>
            <person name="Komaki H."/>
            <person name="Tamura T."/>
        </authorList>
    </citation>
    <scope>NUCLEOTIDE SEQUENCE [LARGE SCALE GENOMIC DNA]</scope>
    <source>
        <strain evidence="6 7">NBRC 109088</strain>
    </source>
</reference>
<dbReference type="Pfam" id="PF00296">
    <property type="entry name" value="Bac_luciferase"/>
    <property type="match status" value="1"/>
</dbReference>
<dbReference type="InterPro" id="IPR050172">
    <property type="entry name" value="SsuD_RutA_monooxygenase"/>
</dbReference>
<evidence type="ECO:0000259" key="5">
    <source>
        <dbReference type="Pfam" id="PF00296"/>
    </source>
</evidence>
<dbReference type="PANTHER" id="PTHR42847">
    <property type="entry name" value="ALKANESULFONATE MONOOXYGENASE"/>
    <property type="match status" value="1"/>
</dbReference>
<evidence type="ECO:0000313" key="6">
    <source>
        <dbReference type="EMBL" id="GIG94453.1"/>
    </source>
</evidence>
<keyword evidence="3" id="KW-0560">Oxidoreductase</keyword>
<keyword evidence="7" id="KW-1185">Reference proteome</keyword>
<evidence type="ECO:0000256" key="3">
    <source>
        <dbReference type="ARBA" id="ARBA00023002"/>
    </source>
</evidence>
<gene>
    <name evidence="6" type="ORF">Pma05_10260</name>
</gene>
<organism evidence="6 7">
    <name type="scientific">Plantactinospora mayteni</name>
    <dbReference type="NCBI Taxonomy" id="566021"/>
    <lineage>
        <taxon>Bacteria</taxon>
        <taxon>Bacillati</taxon>
        <taxon>Actinomycetota</taxon>
        <taxon>Actinomycetes</taxon>
        <taxon>Micromonosporales</taxon>
        <taxon>Micromonosporaceae</taxon>
        <taxon>Plantactinospora</taxon>
    </lineage>
</organism>
<sequence>MRPYSATSASRHRLREGSGSVLELYATSPRADEPSPTHYRERALEVARWAEASACRGLLIFTDHHAGDPWALGQFLLERTERLVPLVAAQPVYMHPFTAARLVSTMSFLYGRPVDLNLVTGGHPDHLRALGCRLDHDERYDQLVEYGRIITALLVDQEPMSHAGRHYDMPEALLRPALPADLMPRIFVAGASEACHRAARELGVVRLTYPRALSEYEPGSSALAGAGIRVGIIARDTGEEAWRVAHERCPKDPVAERLARIASRSTDSHWYRRLQADAETRLSTDDCYWLYPLRSGREYCPYLVGSHAEVARTFARYLDMGITTLILQAPRAEADIRNAEIAVRLAESLRSVATPAGGPAAESVPVGSTDGR</sequence>
<comment type="caution">
    <text evidence="6">The sequence shown here is derived from an EMBL/GenBank/DDBJ whole genome shotgun (WGS) entry which is preliminary data.</text>
</comment>